<evidence type="ECO:0000313" key="1">
    <source>
        <dbReference type="EMBL" id="AEM47849.1"/>
    </source>
</evidence>
<dbReference type="EMBL" id="CP002985">
    <property type="protein sequence ID" value="AEM47849.1"/>
    <property type="molecule type" value="Genomic_DNA"/>
</dbReference>
<proteinExistence type="predicted"/>
<dbReference type="AlphaFoldDB" id="G0JTJ8"/>
<organism evidence="1 2">
    <name type="scientific">Acidithiobacillus ferrivorans SS3</name>
    <dbReference type="NCBI Taxonomy" id="743299"/>
    <lineage>
        <taxon>Bacteria</taxon>
        <taxon>Pseudomonadati</taxon>
        <taxon>Pseudomonadota</taxon>
        <taxon>Acidithiobacillia</taxon>
        <taxon>Acidithiobacillales</taxon>
        <taxon>Acidithiobacillaceae</taxon>
        <taxon>Acidithiobacillus</taxon>
    </lineage>
</organism>
<protein>
    <submittedName>
        <fullName evidence="1">Uncharacterized protein</fullName>
    </submittedName>
</protein>
<reference evidence="1 2" key="1">
    <citation type="journal article" date="2011" name="J. Bacteriol.">
        <title>Draft genome of the psychrotolerant acidophile Acidithiobacillus ferrivorans SS3.</title>
        <authorList>
            <person name="Liljeqvist M."/>
            <person name="Valdes J."/>
            <person name="Holmes D.S."/>
            <person name="Dopson M."/>
        </authorList>
    </citation>
    <scope>NUCLEOTIDE SEQUENCE [LARGE SCALE GENOMIC DNA]</scope>
    <source>
        <strain evidence="1 2">SS3</strain>
    </source>
</reference>
<dbReference type="HOGENOM" id="CLU_1657041_0_0_6"/>
<dbReference type="KEGG" id="afi:Acife_1717"/>
<dbReference type="Proteomes" id="UP000009220">
    <property type="component" value="Chromosome"/>
</dbReference>
<gene>
    <name evidence="1" type="ORF">Acife_1717</name>
</gene>
<accession>G0JTJ8</accession>
<sequence length="159" mass="18730">MKQDYPELEEEPDRVTALQRKPEKKELIIATRHFITALENDDTNRIYLVESDGTKLEIGIVYPNKLKKKHVRYGFEITEGLGESMKSIGLRNRNDAIIQLCKEWIRFQPSTRQAFRSRKIYHRTAYVFRMLSYILDLVTIIDAVKIKVYGRLKGDIPDR</sequence>
<evidence type="ECO:0000313" key="2">
    <source>
        <dbReference type="Proteomes" id="UP000009220"/>
    </source>
</evidence>
<name>G0JTJ8_9PROT</name>